<dbReference type="Proteomes" id="UP000176101">
    <property type="component" value="Unassembled WGS sequence"/>
</dbReference>
<evidence type="ECO:0000313" key="3">
    <source>
        <dbReference type="Proteomes" id="UP000176101"/>
    </source>
</evidence>
<dbReference type="PATRIC" id="fig|1075402.3.peg.1918"/>
<feature type="compositionally biased region" description="Basic and acidic residues" evidence="1">
    <location>
        <begin position="14"/>
        <end position="25"/>
    </location>
</feature>
<evidence type="ECO:0000313" key="2">
    <source>
        <dbReference type="EMBL" id="OEV02765.1"/>
    </source>
</evidence>
<feature type="region of interest" description="Disordered" evidence="1">
    <location>
        <begin position="1"/>
        <end position="25"/>
    </location>
</feature>
<gene>
    <name evidence="2" type="ORF">AN216_15035</name>
</gene>
<reference evidence="2 3" key="1">
    <citation type="journal article" date="2016" name="Front. Microbiol.">
        <title>Comparative Genomics Analysis of Streptomyces Species Reveals Their Adaptation to the Marine Environment and Their Diversity at the Genomic Level.</title>
        <authorList>
            <person name="Tian X."/>
            <person name="Zhang Z."/>
            <person name="Yang T."/>
            <person name="Chen M."/>
            <person name="Li J."/>
            <person name="Chen F."/>
            <person name="Yang J."/>
            <person name="Li W."/>
            <person name="Zhang B."/>
            <person name="Zhang Z."/>
            <person name="Wu J."/>
            <person name="Zhang C."/>
            <person name="Long L."/>
            <person name="Xiao J."/>
        </authorList>
    </citation>
    <scope>NUCLEOTIDE SEQUENCE [LARGE SCALE GENOMIC DNA]</scope>
    <source>
        <strain evidence="2 3">SCSIO 02100</strain>
    </source>
</reference>
<sequence>MTHNAPHSARLHHPNQEDGHGPDIHDSVLTARALRAQGVSAAEADRRCRPGGPWQLLLPGVYLLRAGPAVPAERLRAGLLYAGRRTVPAQPGPDRHTRTPPAGEARASGEVQVTGEAQVTGMAALALHGFRGVPALPLLECVDVLVPHTRRLRSAGFLRVVRTLSLPEPEEITGLPVAPVHRALTDTARRLTDGAALRELLMEAVHAEHCEATAVVSELRRAGLLDRPEVAAFAPHLLSEGRAISEGHLYGALRCQGLPEPCWNVELRLPDGPPLGGLDAYWPGHAVALEIDELPANPDDCAATRAPGRADPPDTPRAYRHAALERLGISVVRVSPALLRDTPDLAASLVRTALMAAEEADPAAYVEVLPR</sequence>
<name>A0A1E7KFT9_9ACTN</name>
<comment type="caution">
    <text evidence="2">The sequence shown here is derived from an EMBL/GenBank/DDBJ whole genome shotgun (WGS) entry which is preliminary data.</text>
</comment>
<evidence type="ECO:0008006" key="4">
    <source>
        <dbReference type="Google" id="ProtNLM"/>
    </source>
</evidence>
<accession>A0A1E7KFT9</accession>
<dbReference type="RefSeq" id="WP_070197153.1">
    <property type="nucleotide sequence ID" value="NZ_LJGU01000127.1"/>
</dbReference>
<protein>
    <recommendedName>
        <fullName evidence="4">DUF559 domain-containing protein</fullName>
    </recommendedName>
</protein>
<dbReference type="STRING" id="1075402.AN216_15035"/>
<feature type="region of interest" description="Disordered" evidence="1">
    <location>
        <begin position="85"/>
        <end position="110"/>
    </location>
</feature>
<proteinExistence type="predicted"/>
<organism evidence="2 3">
    <name type="scientific">Streptomyces oceani</name>
    <dbReference type="NCBI Taxonomy" id="1075402"/>
    <lineage>
        <taxon>Bacteria</taxon>
        <taxon>Bacillati</taxon>
        <taxon>Actinomycetota</taxon>
        <taxon>Actinomycetes</taxon>
        <taxon>Kitasatosporales</taxon>
        <taxon>Streptomycetaceae</taxon>
        <taxon>Streptomyces</taxon>
    </lineage>
</organism>
<evidence type="ECO:0000256" key="1">
    <source>
        <dbReference type="SAM" id="MobiDB-lite"/>
    </source>
</evidence>
<dbReference type="AlphaFoldDB" id="A0A1E7KFT9"/>
<keyword evidence="3" id="KW-1185">Reference proteome</keyword>
<dbReference type="EMBL" id="LJGU01000127">
    <property type="protein sequence ID" value="OEV02765.1"/>
    <property type="molecule type" value="Genomic_DNA"/>
</dbReference>